<evidence type="ECO:0000256" key="1">
    <source>
        <dbReference type="ARBA" id="ARBA00001946"/>
    </source>
</evidence>
<gene>
    <name evidence="7" type="ORF">PRMUPPPA20_15070</name>
</gene>
<dbReference type="SUPFAM" id="SSF53738">
    <property type="entry name" value="Phosphoglucomutase, first 3 domains"/>
    <property type="match status" value="1"/>
</dbReference>
<comment type="caution">
    <text evidence="7">The sequence shown here is derived from an EMBL/GenBank/DDBJ whole genome shotgun (WGS) entry which is preliminary data.</text>
</comment>
<evidence type="ECO:0000259" key="6">
    <source>
        <dbReference type="Pfam" id="PF02880"/>
    </source>
</evidence>
<comment type="cofactor">
    <cofactor evidence="1">
        <name>Mg(2+)</name>
        <dbReference type="ChEBI" id="CHEBI:18420"/>
    </cofactor>
</comment>
<dbReference type="GO" id="GO:0016868">
    <property type="term" value="F:intramolecular phosphotransferase activity"/>
    <property type="evidence" value="ECO:0007669"/>
    <property type="project" value="InterPro"/>
</dbReference>
<dbReference type="RefSeq" id="WP_013063850.1">
    <property type="nucleotide sequence ID" value="NZ_BPTT01000001.1"/>
</dbReference>
<evidence type="ECO:0000313" key="7">
    <source>
        <dbReference type="EMBL" id="GJG33398.1"/>
    </source>
</evidence>
<accession>A0AA37I3J6</accession>
<proteinExistence type="predicted"/>
<keyword evidence="5" id="KW-0413">Isomerase</keyword>
<evidence type="ECO:0000313" key="8">
    <source>
        <dbReference type="Proteomes" id="UP000887097"/>
    </source>
</evidence>
<dbReference type="AlphaFoldDB" id="A0AA37I3J6"/>
<dbReference type="PANTHER" id="PTHR43771">
    <property type="entry name" value="PHOSPHOMANNOMUTASE"/>
    <property type="match status" value="1"/>
</dbReference>
<dbReference type="EMBL" id="BPTT01000001">
    <property type="protein sequence ID" value="GJG33398.1"/>
    <property type="molecule type" value="Genomic_DNA"/>
</dbReference>
<keyword evidence="4" id="KW-0460">Magnesium</keyword>
<dbReference type="Pfam" id="PF02880">
    <property type="entry name" value="PGM_PMM_III"/>
    <property type="match status" value="1"/>
</dbReference>
<dbReference type="InterPro" id="IPR005846">
    <property type="entry name" value="A-D-PHexomutase_a/b/a-III"/>
</dbReference>
<dbReference type="InterPro" id="IPR036900">
    <property type="entry name" value="A-D-PHexomutase_C_sf"/>
</dbReference>
<dbReference type="SUPFAM" id="SSF55957">
    <property type="entry name" value="Phosphoglucomutase, C-terminal domain"/>
    <property type="match status" value="1"/>
</dbReference>
<reference evidence="7" key="1">
    <citation type="submission" date="2021-08" db="EMBL/GenBank/DDBJ databases">
        <title>Prevotella lacticifex sp. nov., isolated from rumen of cow.</title>
        <authorList>
            <person name="Shinkai T."/>
            <person name="Ikeyama N."/>
            <person name="Kumagai M."/>
            <person name="Ohmori H."/>
            <person name="Sakamoto M."/>
            <person name="Ohkuma M."/>
            <person name="Mitsumori M."/>
        </authorList>
    </citation>
    <scope>NUCLEOTIDE SEQUENCE</scope>
    <source>
        <strain evidence="7">JCM 8259</strain>
    </source>
</reference>
<sequence length="303" mass="33641">MALIKQDIETLLNLNLVEADAIRERKFHVCVDAVNSDDCIVLAELFRALNVDFLMLQNDKYGILNRTRKDGFDLGLVVDTQTCSLSIICEDGTMFGQDYTLVAVADYVLGRTPGHTVSSLNCTRALHDITLKHGGIHYTSAVGQTSVVEKIKEVGAVIGGEDNGGIIYPEYSYESSVLVGIVLFLSSLAQKQCTVSQLRSTLPNYHIVKNHIDLAPSIDVESVLKRVENRFVHDDSAQISDVDGLKIDFPDRWVYLHKSAATPAISVYSEAKSFENADNLANQLLLFIYNLQKDILLIRKIHI</sequence>
<dbReference type="Gene3D" id="3.40.120.10">
    <property type="entry name" value="Alpha-D-Glucose-1,6-Bisphosphate, subunit A, domain 3"/>
    <property type="match status" value="2"/>
</dbReference>
<organism evidence="7 8">
    <name type="scientific">Xylanibacter ruminicola</name>
    <name type="common">Prevotella ruminicola</name>
    <dbReference type="NCBI Taxonomy" id="839"/>
    <lineage>
        <taxon>Bacteria</taxon>
        <taxon>Pseudomonadati</taxon>
        <taxon>Bacteroidota</taxon>
        <taxon>Bacteroidia</taxon>
        <taxon>Bacteroidales</taxon>
        <taxon>Prevotellaceae</taxon>
        <taxon>Xylanibacter</taxon>
    </lineage>
</organism>
<evidence type="ECO:0000256" key="4">
    <source>
        <dbReference type="ARBA" id="ARBA00022842"/>
    </source>
</evidence>
<evidence type="ECO:0000256" key="5">
    <source>
        <dbReference type="ARBA" id="ARBA00023235"/>
    </source>
</evidence>
<dbReference type="InterPro" id="IPR016055">
    <property type="entry name" value="A-D-PHexomutase_a/b/a-I/II/III"/>
</dbReference>
<dbReference type="GO" id="GO:0005975">
    <property type="term" value="P:carbohydrate metabolic process"/>
    <property type="evidence" value="ECO:0007669"/>
    <property type="project" value="InterPro"/>
</dbReference>
<dbReference type="Gene3D" id="3.30.310.50">
    <property type="entry name" value="Alpha-D-phosphohexomutase, C-terminal domain"/>
    <property type="match status" value="1"/>
</dbReference>
<name>A0AA37I3J6_XYLRU</name>
<dbReference type="PANTHER" id="PTHR43771:SF1">
    <property type="entry name" value="PHOSPHOMANNOMUTASE"/>
    <property type="match status" value="1"/>
</dbReference>
<dbReference type="Proteomes" id="UP000887097">
    <property type="component" value="Unassembled WGS sequence"/>
</dbReference>
<dbReference type="GeneID" id="31500545"/>
<evidence type="ECO:0000256" key="3">
    <source>
        <dbReference type="ARBA" id="ARBA00022723"/>
    </source>
</evidence>
<dbReference type="GO" id="GO:0046872">
    <property type="term" value="F:metal ion binding"/>
    <property type="evidence" value="ECO:0007669"/>
    <property type="project" value="UniProtKB-KW"/>
</dbReference>
<protein>
    <recommendedName>
        <fullName evidence="6">Alpha-D-phosphohexomutase alpha/beta/alpha domain-containing protein</fullName>
    </recommendedName>
</protein>
<keyword evidence="2" id="KW-0597">Phosphoprotein</keyword>
<keyword evidence="3" id="KW-0479">Metal-binding</keyword>
<evidence type="ECO:0000256" key="2">
    <source>
        <dbReference type="ARBA" id="ARBA00022553"/>
    </source>
</evidence>
<feature type="domain" description="Alpha-D-phosphohexomutase alpha/beta/alpha" evidence="6">
    <location>
        <begin position="98"/>
        <end position="201"/>
    </location>
</feature>